<accession>A0A1I7SN02</accession>
<name>A0A1I7SN02_BURXY</name>
<protein>
    <submittedName>
        <fullName evidence="2">Transposase</fullName>
    </submittedName>
</protein>
<sequence>MWRDARNYFFHLLQVQLSLFRMARRYVAEALGKDLDDLKVRHLEQAKNWLLNHLNQKGIRFNRAVKEPKYEGTHRIYDYDAENLIKYEESEEFARELRRLKSERTRQAILRWDEVMWRDARNYFFHLLQVQLSLFRMARRYVAEALGKDLDDLKVRHLEQAKNWLLNHLNQKGIRFNRAVKEPKYEGTHRIYDYDAENLIKYEESEEFARELRRLKSERTRQAIL</sequence>
<dbReference type="Proteomes" id="UP000095284">
    <property type="component" value="Unplaced"/>
</dbReference>
<proteinExistence type="predicted"/>
<dbReference type="AlphaFoldDB" id="A0A1I7SN02"/>
<evidence type="ECO:0000313" key="1">
    <source>
        <dbReference type="Proteomes" id="UP000095284"/>
    </source>
</evidence>
<evidence type="ECO:0000313" key="2">
    <source>
        <dbReference type="WBParaSite" id="BXY_1443800.1"/>
    </source>
</evidence>
<dbReference type="WBParaSite" id="BXY_1443800.1">
    <property type="protein sequence ID" value="BXY_1443800.1"/>
    <property type="gene ID" value="BXY_1443800"/>
</dbReference>
<reference evidence="2" key="1">
    <citation type="submission" date="2016-11" db="UniProtKB">
        <authorList>
            <consortium name="WormBaseParasite"/>
        </authorList>
    </citation>
    <scope>IDENTIFICATION</scope>
</reference>
<organism evidence="1 2">
    <name type="scientific">Bursaphelenchus xylophilus</name>
    <name type="common">Pinewood nematode worm</name>
    <name type="synonym">Aphelenchoides xylophilus</name>
    <dbReference type="NCBI Taxonomy" id="6326"/>
    <lineage>
        <taxon>Eukaryota</taxon>
        <taxon>Metazoa</taxon>
        <taxon>Ecdysozoa</taxon>
        <taxon>Nematoda</taxon>
        <taxon>Chromadorea</taxon>
        <taxon>Rhabditida</taxon>
        <taxon>Tylenchina</taxon>
        <taxon>Tylenchomorpha</taxon>
        <taxon>Aphelenchoidea</taxon>
        <taxon>Aphelenchoididae</taxon>
        <taxon>Bursaphelenchus</taxon>
    </lineage>
</organism>